<reference evidence="4 6" key="7">
    <citation type="journal article" date="2005" name="PLoS Comput. Biol.">
        <title>Combined evidence annotation of transposable elements in genome sequences.</title>
        <authorList>
            <person name="Quesneville H."/>
            <person name="Bergman C.M."/>
            <person name="Andrieu O."/>
            <person name="Autard D."/>
            <person name="Nouaud D."/>
            <person name="Ashburner M."/>
            <person name="Anxolabehere D."/>
        </authorList>
    </citation>
    <scope>NUCLEOTIDE SEQUENCE [LARGE SCALE GENOMIC DNA]</scope>
    <source>
        <strain evidence="6">Berkeley</strain>
    </source>
</reference>
<dbReference type="GeneID" id="36147"/>
<reference evidence="4 6" key="3">
    <citation type="journal article" date="2002" name="Genome Biol.">
        <title>Finishing a whole-genome shotgun: release 3 of the Drosophila melanogaster euchromatic genome sequence.</title>
        <authorList>
            <person name="Celniker S.E."/>
            <person name="Wheeler D.A."/>
            <person name="Kronmiller B."/>
            <person name="Carlson J.W."/>
            <person name="Halpern A."/>
            <person name="Patel S."/>
            <person name="Adams M."/>
            <person name="Champe M."/>
            <person name="Dugan S.P."/>
            <person name="Frise E."/>
            <person name="Hodgson A."/>
            <person name="George R.A."/>
            <person name="Hoskins R.A."/>
            <person name="Laverty T."/>
            <person name="Muzny D.M."/>
            <person name="Nelson C.R."/>
            <person name="Pacleb J.M."/>
            <person name="Park S."/>
            <person name="Pfeiffer B.D."/>
            <person name="Richards S."/>
            <person name="Sodergren E.J."/>
            <person name="Svirskas R."/>
            <person name="Tabor P.E."/>
            <person name="Wan K."/>
            <person name="Stapleton M."/>
            <person name="Sutton G.G."/>
            <person name="Venter C."/>
            <person name="Weinstock G."/>
            <person name="Scherer S.E."/>
            <person name="Myers E.W."/>
            <person name="Gibbs R.A."/>
            <person name="Rubin G.M."/>
        </authorList>
    </citation>
    <scope>NUCLEOTIDE SEQUENCE [LARGE SCALE GENOMIC DNA]</scope>
    <source>
        <strain evidence="6">Berkeley</strain>
    </source>
</reference>
<feature type="region of interest" description="Disordered" evidence="1">
    <location>
        <begin position="308"/>
        <end position="376"/>
    </location>
</feature>
<feature type="compositionally biased region" description="Basic and acidic residues" evidence="1">
    <location>
        <begin position="591"/>
        <end position="603"/>
    </location>
</feature>
<feature type="compositionally biased region" description="Low complexity" evidence="1">
    <location>
        <begin position="563"/>
        <end position="578"/>
    </location>
</feature>
<reference evidence="4 6" key="4">
    <citation type="journal article" date="2002" name="Genome Biol.">
        <title>Annotation of the Drosophila melanogaster euchromatic genome: a systematic review.</title>
        <authorList>
            <person name="Misra S."/>
            <person name="Crosby M.A."/>
            <person name="Mungall C.J."/>
            <person name="Matthews B.B."/>
            <person name="Campbell K.S."/>
            <person name="Hradecky P."/>
            <person name="Huang Y."/>
            <person name="Kaminker J.S."/>
            <person name="Millburn G.H."/>
            <person name="Prochnik S.E."/>
            <person name="Smith C.D."/>
            <person name="Tupy J.L."/>
            <person name="Whitfied E.J."/>
            <person name="Bayraktaroglu L."/>
            <person name="Berman B.P."/>
            <person name="Bettencourt B.R."/>
            <person name="Celniker S.E."/>
            <person name="de Grey A.D."/>
            <person name="Drysdale R.A."/>
            <person name="Harris N.L."/>
            <person name="Richter J."/>
            <person name="Russo S."/>
            <person name="Schroeder A.J."/>
            <person name="Shu S.Q."/>
            <person name="Stapleton M."/>
            <person name="Yamada C."/>
            <person name="Ashburner M."/>
            <person name="Gelbart W.M."/>
            <person name="Rubin G.M."/>
            <person name="Lewis S.E."/>
        </authorList>
    </citation>
    <scope>GENOME REANNOTATION</scope>
    <source>
        <strain evidence="6">Berkeley</strain>
    </source>
</reference>
<feature type="region of interest" description="Disordered" evidence="1">
    <location>
        <begin position="1073"/>
        <end position="1188"/>
    </location>
</feature>
<dbReference type="Bgee" id="FBgn0050015">
    <property type="expression patterns" value="Expressed in subperineurial glial cell (Drosophila) in post-embryonic organism and 236 other cell types or tissues"/>
</dbReference>
<feature type="compositionally biased region" description="Basic and acidic residues" evidence="1">
    <location>
        <begin position="1099"/>
        <end position="1117"/>
    </location>
</feature>
<reference evidence="4" key="15">
    <citation type="submission" date="2020-05" db="EMBL/GenBank/DDBJ databases">
        <title>Drosophila melanogaster release 4 sequence.</title>
        <authorList>
            <consortium name="Berkeley Drosophila Genome Project"/>
            <person name="Celniker S."/>
            <person name="Carlson J."/>
            <person name="Wan K."/>
            <person name="Pfeiffer B."/>
            <person name="Frise E."/>
            <person name="George R."/>
            <person name="Hoskins R."/>
            <person name="Stapleton M."/>
            <person name="Pacleb J."/>
            <person name="Park S."/>
            <person name="Svirskas R."/>
            <person name="Smith E."/>
            <person name="Yu C."/>
            <person name="Rubin G."/>
        </authorList>
    </citation>
    <scope>NUCLEOTIDE SEQUENCE</scope>
</reference>
<feature type="region of interest" description="Disordered" evidence="1">
    <location>
        <begin position="830"/>
        <end position="850"/>
    </location>
</feature>
<reference evidence="4" key="11">
    <citation type="journal article" date="2015" name="G3 (Bethesda)">
        <title>Gene Model Annotations for Drosophila melanogaster: Impact of High-Throughput Data.</title>
        <authorList>
            <consortium name="FlyBase Consortium"/>
            <person name="Matthews B.B."/>
            <person name="Dos Santos G."/>
            <person name="Crosby M.A."/>
            <person name="Emmert D.B."/>
            <person name="St Pierre S.E."/>
            <person name="Gramates L.S."/>
            <person name="Zhou P."/>
            <person name="Schroeder A.J."/>
            <person name="Falls K."/>
            <person name="Strelets V."/>
            <person name="Russo S.M."/>
            <person name="Gelbart W.M."/>
            <person name="null"/>
        </authorList>
    </citation>
    <scope>NUCLEOTIDE SEQUENCE</scope>
</reference>
<accession>Q8T0M2</accession>
<feature type="region of interest" description="Disordered" evidence="1">
    <location>
        <begin position="36"/>
        <end position="74"/>
    </location>
</feature>
<organism evidence="3">
    <name type="scientific">Drosophila melanogaster</name>
    <name type="common">Fruit fly</name>
    <dbReference type="NCBI Taxonomy" id="7227"/>
    <lineage>
        <taxon>Eukaryota</taxon>
        <taxon>Metazoa</taxon>
        <taxon>Ecdysozoa</taxon>
        <taxon>Arthropoda</taxon>
        <taxon>Hexapoda</taxon>
        <taxon>Insecta</taxon>
        <taxon>Pterygota</taxon>
        <taxon>Neoptera</taxon>
        <taxon>Endopterygota</taxon>
        <taxon>Diptera</taxon>
        <taxon>Brachycera</taxon>
        <taxon>Muscomorpha</taxon>
        <taxon>Ephydroidea</taxon>
        <taxon>Drosophilidae</taxon>
        <taxon>Drosophila</taxon>
        <taxon>Sophophora</taxon>
    </lineage>
</organism>
<reference evidence="4" key="8">
    <citation type="submission" date="2006-08" db="EMBL/GenBank/DDBJ databases">
        <authorList>
            <person name="Celniker S."/>
            <person name="Carlson J."/>
            <person name="Wan K."/>
            <person name="Frise E."/>
            <person name="Hoskins R."/>
            <person name="Park S."/>
            <person name="Svirskas R."/>
            <person name="Rubin G."/>
        </authorList>
    </citation>
    <scope>NUCLEOTIDE SEQUENCE</scope>
</reference>
<feature type="compositionally biased region" description="Basic and acidic residues" evidence="1">
    <location>
        <begin position="970"/>
        <end position="979"/>
    </location>
</feature>
<gene>
    <name evidence="3" type="primary">CG7701</name>
    <name evidence="4" type="synonym">anon-EST:Posey2</name>
    <name evidence="4" type="synonym">CG7699</name>
    <name evidence="4" type="synonym">Dmel\CG30015</name>
    <name evidence="4 5" type="ORF">CG30015</name>
    <name evidence="4" type="ORF">Dmel_CG30015</name>
</gene>
<reference evidence="4 6" key="1">
    <citation type="journal article" date="2000" name="Science">
        <title>The genome sequence of Drosophila melanogaster.</title>
        <authorList>
            <person name="Adams M.D."/>
            <person name="Celniker S.E."/>
            <person name="Holt R.A."/>
            <person name="Evans C.A."/>
            <person name="Gocayne J.D."/>
            <person name="Amanatides P.G."/>
            <person name="Scherer S.E."/>
            <person name="Li P.W."/>
            <person name="Hoskins R.A."/>
            <person name="Galle R.F."/>
            <person name="George R.A."/>
            <person name="Lewis S.E."/>
            <person name="Richards S."/>
            <person name="Ashburner M."/>
            <person name="Henderson S.N."/>
            <person name="Sutton G.G."/>
            <person name="Wortman J.R."/>
            <person name="Yandell M.D."/>
            <person name="Zhang Q."/>
            <person name="Chen L.X."/>
            <person name="Brandon R.C."/>
            <person name="Rogers Y.H."/>
            <person name="Blazej R.G."/>
            <person name="Champe M."/>
            <person name="Pfeiffer B.D."/>
            <person name="Wan K.H."/>
            <person name="Doyle C."/>
            <person name="Baxter E.G."/>
            <person name="Helt G."/>
            <person name="Nelson C.R."/>
            <person name="Gabor G.L."/>
            <person name="Abril J.F."/>
            <person name="Agbayani A."/>
            <person name="An H.J."/>
            <person name="Andrews-Pfannkoch C."/>
            <person name="Baldwin D."/>
            <person name="Ballew R.M."/>
            <person name="Basu A."/>
            <person name="Baxendale J."/>
            <person name="Bayraktaroglu L."/>
            <person name="Beasley E.M."/>
            <person name="Beeson K.Y."/>
            <person name="Benos P.V."/>
            <person name="Berman B.P."/>
            <person name="Bhandari D."/>
            <person name="Bolshakov S."/>
            <person name="Borkova D."/>
            <person name="Botchan M.R."/>
            <person name="Bouck J."/>
            <person name="Brokstein P."/>
            <person name="Brottier P."/>
            <person name="Burtis K.C."/>
            <person name="Busam D.A."/>
            <person name="Butler H."/>
            <person name="Cadieu E."/>
            <person name="Center A."/>
            <person name="Chandra I."/>
            <person name="Cherry J.M."/>
            <person name="Cawley S."/>
            <person name="Dahlke C."/>
            <person name="Davenport L.B."/>
            <person name="Davies P."/>
            <person name="de Pablos B."/>
            <person name="Delcher A."/>
            <person name="Deng Z."/>
            <person name="Mays A.D."/>
            <person name="Dew I."/>
            <person name="Dietz S.M."/>
            <person name="Dodson K."/>
            <person name="Doup L.E."/>
            <person name="Downes M."/>
            <person name="Dugan-Rocha S."/>
            <person name="Dunkov B.C."/>
            <person name="Dunn P."/>
            <person name="Durbin K.J."/>
            <person name="Evangelista C.C."/>
            <person name="Ferraz C."/>
            <person name="Ferriera S."/>
            <person name="Fleischmann W."/>
            <person name="Fosler C."/>
            <person name="Gabrielian A.E."/>
            <person name="Garg N.S."/>
            <person name="Gelbart W.M."/>
            <person name="Glasser K."/>
            <person name="Glodek A."/>
            <person name="Gong F."/>
            <person name="Gorrell J.H."/>
            <person name="Gu Z."/>
            <person name="Guan P."/>
            <person name="Harris M."/>
            <person name="Harris N.L."/>
            <person name="Harvey D."/>
            <person name="Heiman T.J."/>
            <person name="Hernandez J.R."/>
            <person name="Houck J."/>
            <person name="Hostin D."/>
            <person name="Houston K.A."/>
            <person name="Howland T.J."/>
            <person name="Wei M.H."/>
            <person name="Ibegwam C."/>
            <person name="Jalali M."/>
            <person name="Kalush F."/>
            <person name="Karpen G.H."/>
            <person name="Ke Z."/>
            <person name="Kennison J.A."/>
            <person name="Ketchum K.A."/>
            <person name="Kimmel B.E."/>
            <person name="Kodira C.D."/>
            <person name="Kraft C."/>
            <person name="Kravitz S."/>
            <person name="Kulp D."/>
            <person name="Lai Z."/>
            <person name="Lasko P."/>
            <person name="Lei Y."/>
            <person name="Levitsky A.A."/>
            <person name="Li J."/>
            <person name="Li Z."/>
            <person name="Liang Y."/>
            <person name="Lin X."/>
            <person name="Liu X."/>
            <person name="Mattei B."/>
            <person name="McIntosh T.C."/>
            <person name="McLeod M.P."/>
            <person name="McPherson D."/>
            <person name="Merkulov G."/>
            <person name="Milshina N.V."/>
            <person name="Mobarry C."/>
            <person name="Morris J."/>
            <person name="Moshrefi A."/>
            <person name="Mount S.M."/>
            <person name="Moy M."/>
            <person name="Murphy B."/>
            <person name="Murphy L."/>
            <person name="Muzny D.M."/>
            <person name="Nelson D.L."/>
            <person name="Nelson D.R."/>
            <person name="Nelson K.A."/>
            <person name="Nixon K."/>
            <person name="Nusskern D.R."/>
            <person name="Pacleb J.M."/>
            <person name="Palazzolo M."/>
            <person name="Pittman G.S."/>
            <person name="Pan S."/>
            <person name="Pollard J."/>
            <person name="Puri V."/>
            <person name="Reese M.G."/>
            <person name="Reinert K."/>
            <person name="Remington K."/>
            <person name="Saunders R.D."/>
            <person name="Scheeler F."/>
            <person name="Shen H."/>
            <person name="Shue B.C."/>
            <person name="Siden-Kiamos I."/>
            <person name="Simpson M."/>
            <person name="Skupski M.P."/>
            <person name="Smith T."/>
            <person name="Spier E."/>
            <person name="Spradling A.C."/>
            <person name="Stapleton M."/>
            <person name="Strong R."/>
            <person name="Sun E."/>
            <person name="Svirskas R."/>
            <person name="Tector C."/>
            <person name="Turner R."/>
            <person name="Venter E."/>
            <person name="Wang A.H."/>
            <person name="Wang X."/>
            <person name="Wang Z.Y."/>
            <person name="Wassarman D.A."/>
            <person name="Weinstock G.M."/>
            <person name="Weissenbach J."/>
            <person name="Williams S.M."/>
            <person name="WoodageT"/>
            <person name="Worley K.C."/>
            <person name="Wu D."/>
            <person name="Yang S."/>
            <person name="Yao Q.A."/>
            <person name="Ye J."/>
            <person name="Yeh R.F."/>
            <person name="Zaveri J.S."/>
            <person name="Zhan M."/>
            <person name="Zhang G."/>
            <person name="Zhao Q."/>
            <person name="Zheng L."/>
            <person name="Zheng X.H."/>
            <person name="Zhong F.N."/>
            <person name="Zhong W."/>
            <person name="Zhou X."/>
            <person name="Zhu S."/>
            <person name="Zhu X."/>
            <person name="Smith H.O."/>
            <person name="Gibbs R.A."/>
            <person name="Myers E.W."/>
            <person name="Rubin G.M."/>
            <person name="Venter J.C."/>
        </authorList>
    </citation>
    <scope>NUCLEOTIDE SEQUENCE [LARGE SCALE GENOMIC DNA]</scope>
    <source>
        <strain evidence="6">Berkeley</strain>
    </source>
</reference>
<feature type="region of interest" description="Disordered" evidence="1">
    <location>
        <begin position="1224"/>
        <end position="1243"/>
    </location>
</feature>
<dbReference type="Proteomes" id="UP000000803">
    <property type="component" value="Chromosome 2R"/>
</dbReference>
<proteinExistence type="evidence at protein level"/>
<feature type="compositionally biased region" description="Low complexity" evidence="1">
    <location>
        <begin position="909"/>
        <end position="920"/>
    </location>
</feature>
<feature type="compositionally biased region" description="Gly residues" evidence="1">
    <location>
        <begin position="52"/>
        <end position="64"/>
    </location>
</feature>
<feature type="compositionally biased region" description="Low complexity" evidence="1">
    <location>
        <begin position="1139"/>
        <end position="1151"/>
    </location>
</feature>
<feature type="compositionally biased region" description="Low complexity" evidence="1">
    <location>
        <begin position="995"/>
        <end position="1004"/>
    </location>
</feature>
<evidence type="ECO:0000259" key="2">
    <source>
        <dbReference type="Pfam" id="PF15893"/>
    </source>
</evidence>
<feature type="compositionally biased region" description="Polar residues" evidence="1">
    <location>
        <begin position="891"/>
        <end position="906"/>
    </location>
</feature>
<evidence type="ECO:0000313" key="6">
    <source>
        <dbReference type="Proteomes" id="UP000000803"/>
    </source>
</evidence>
<reference evidence="4 6" key="6">
    <citation type="journal article" date="2002" name="Genome Biol.">
        <title>Heterochromatic sequences in a Drosophila whole-genome shotgun assembly.</title>
        <authorList>
            <person name="Hoskins R.A."/>
            <person name="Smith C.D."/>
            <person name="Carlson J.W."/>
            <person name="Carvalho A.B."/>
            <person name="Halpern A."/>
            <person name="Kaminker J.S."/>
            <person name="Kennedy C."/>
            <person name="Mungall C.J."/>
            <person name="Sullivan B.A."/>
            <person name="Sutton G.G."/>
            <person name="Yasuhara J.C."/>
            <person name="Wakimoto B.T."/>
            <person name="Myers E.W."/>
            <person name="Celniker S.E."/>
            <person name="Rubin G.M."/>
            <person name="Karpen G.H."/>
        </authorList>
    </citation>
    <scope>NUCLEOTIDE SEQUENCE [LARGE SCALE GENOMIC DNA]</scope>
    <source>
        <strain evidence="6">Berkeley</strain>
    </source>
</reference>
<dbReference type="BioGRID-ORCS" id="36147">
    <property type="hits" value="0 hits in 1 CRISPR screen"/>
</dbReference>
<feature type="compositionally biased region" description="Low complexity" evidence="1">
    <location>
        <begin position="1167"/>
        <end position="1184"/>
    </location>
</feature>
<dbReference type="VEuPathDB" id="VectorBase:FBgn0050015"/>
<feature type="region of interest" description="Disordered" evidence="1">
    <location>
        <begin position="891"/>
        <end position="957"/>
    </location>
</feature>
<dbReference type="ExpressionAtlas" id="Q8T0M2">
    <property type="expression patterns" value="baseline and differential"/>
</dbReference>
<feature type="compositionally biased region" description="Polar residues" evidence="1">
    <location>
        <begin position="769"/>
        <end position="779"/>
    </location>
</feature>
<evidence type="ECO:0007829" key="7">
    <source>
        <dbReference type="PeptideAtlas" id="Q8T0M2"/>
    </source>
</evidence>
<feature type="domain" description="DUF4739" evidence="2">
    <location>
        <begin position="509"/>
        <end position="737"/>
    </location>
</feature>
<dbReference type="DNASU" id="36147"/>
<reference evidence="4 6" key="10">
    <citation type="journal article" date="2007" name="Science">
        <title>Sequence finishing and mapping of Drosophila melanogaster heterochromatin.</title>
        <authorList>
            <person name="Hoskins R.A."/>
            <person name="Carlson J.W."/>
            <person name="Kennedy C."/>
            <person name="Acevedo D."/>
            <person name="Evans-Holm M."/>
            <person name="Frise E."/>
            <person name="Wan K.H."/>
            <person name="Park S."/>
            <person name="Mendez-Lago M."/>
            <person name="Rossi F."/>
            <person name="Villasante A."/>
            <person name="Dimitri P."/>
            <person name="Karpen G.H."/>
            <person name="Celniker S.E."/>
        </authorList>
    </citation>
    <scope>NUCLEOTIDE SEQUENCE [LARGE SCALE GENOMIC DNA]</scope>
    <source>
        <strain evidence="6">Berkeley</strain>
    </source>
</reference>
<feature type="region of interest" description="Disordered" evidence="1">
    <location>
        <begin position="970"/>
        <end position="1004"/>
    </location>
</feature>
<reference evidence="4 6" key="5">
    <citation type="journal article" date="2002" name="Genome Biol.">
        <title>The transposable elements of the Drosophila melanogaster euchromatin: a genomics perspective.</title>
        <authorList>
            <person name="Kaminker J.S."/>
            <person name="Bergman C.M."/>
            <person name="Kronmiller B."/>
            <person name="Carlson J."/>
            <person name="Svirskas R."/>
            <person name="Patel S."/>
            <person name="Frise E."/>
            <person name="Wheeler D.A."/>
            <person name="Lewis S.E."/>
            <person name="Rubin G.M."/>
            <person name="Ashburner M."/>
            <person name="Celniker S.E."/>
        </authorList>
    </citation>
    <scope>NUCLEOTIDE SEQUENCE [LARGE SCALE GENOMIC DNA]</scope>
    <source>
        <strain evidence="6">Berkeley</strain>
    </source>
</reference>
<reference evidence="4" key="13">
    <citation type="journal article" date="2015" name="Genome Res.">
        <title>The Release 6 reference sequence of the Drosophila melanogaster genome.</title>
        <authorList>
            <person name="Hoskins R.A."/>
            <person name="Carlson J.W."/>
            <person name="Wan K.H."/>
            <person name="Park S."/>
            <person name="Mendez I."/>
            <person name="Galle S.E."/>
            <person name="Booth B.W."/>
            <person name="Pfeiffer B.D."/>
            <person name="George R.A."/>
            <person name="Svirskas R."/>
            <person name="Krzywinski M."/>
            <person name="Schein J."/>
            <person name="Accardo M.C."/>
            <person name="Damia E."/>
            <person name="Messina G."/>
            <person name="Mendez-Lago M."/>
            <person name="de Pablos B."/>
            <person name="Demakova O.V."/>
            <person name="Andreyeva E.N."/>
            <person name="Boldyreva L.V."/>
            <person name="Marra M."/>
            <person name="Carvalho A.B."/>
            <person name="Dimitri P."/>
            <person name="Villasante A."/>
            <person name="Zhimulev I.F."/>
            <person name="Rubin G.M."/>
            <person name="Karpen G.H."/>
            <person name="Celniker S.E."/>
        </authorList>
    </citation>
    <scope>NUCLEOTIDE SEQUENCE</scope>
</reference>
<keyword evidence="7" id="KW-1267">Proteomics identification</keyword>
<reference evidence="4 6" key="9">
    <citation type="journal article" date="2007" name="Science">
        <title>The Release 5.1 annotation of Drosophila melanogaster heterochromatin.</title>
        <authorList>
            <person name="Smith C.D."/>
            <person name="Shu S."/>
            <person name="Mungall C.J."/>
            <person name="Karpen G.H."/>
        </authorList>
    </citation>
    <scope>NUCLEOTIDE SEQUENCE [LARGE SCALE GENOMIC DNA]</scope>
    <source>
        <strain evidence="6">Berkeley</strain>
    </source>
</reference>
<dbReference type="AlphaFoldDB" id="Q8T0M2"/>
<dbReference type="Pfam" id="PF15893">
    <property type="entry name" value="DUF4739"/>
    <property type="match status" value="1"/>
</dbReference>
<evidence type="ECO:0000313" key="4">
    <source>
        <dbReference type="EMBL" id="AGB93407.1"/>
    </source>
</evidence>
<dbReference type="FlyBase" id="FBgn0050015">
    <property type="gene designation" value="CG30015"/>
</dbReference>
<feature type="region of interest" description="Disordered" evidence="1">
    <location>
        <begin position="563"/>
        <end position="603"/>
    </location>
</feature>
<dbReference type="RefSeq" id="NP_001260874.1">
    <property type="nucleotide sequence ID" value="NM_001273945.1"/>
</dbReference>
<name>Q8T0M2_DROME</name>
<feature type="compositionally biased region" description="Polar residues" evidence="1">
    <location>
        <begin position="1121"/>
        <end position="1133"/>
    </location>
</feature>
<evidence type="ECO:0000313" key="5">
    <source>
        <dbReference type="FlyBase" id="FBgn0050015"/>
    </source>
</evidence>
<dbReference type="InterPro" id="IPR031764">
    <property type="entry name" value="DUF4739"/>
</dbReference>
<reference evidence="4" key="12">
    <citation type="journal article" date="2015" name="G3 (Bethesda)">
        <title>Gene Model Annotations for Drosophila melanogaster: The Rule-Benders.</title>
        <authorList>
            <consortium name="FlyBase Consortium"/>
            <person name="Crosby M.A."/>
            <person name="Gramates L.S."/>
            <person name="Dos Santos G."/>
            <person name="Matthews B.B."/>
            <person name="St Pierre S.E."/>
            <person name="Zhou P."/>
            <person name="Schroeder A.J."/>
            <person name="Falls K."/>
            <person name="Emmert D.B."/>
            <person name="Russo S.M."/>
            <person name="Gelbart W.M."/>
            <person name="null"/>
        </authorList>
    </citation>
    <scope>NUCLEOTIDE SEQUENCE</scope>
</reference>
<feature type="compositionally biased region" description="Polar residues" evidence="1">
    <location>
        <begin position="835"/>
        <end position="846"/>
    </location>
</feature>
<dbReference type="AGR" id="FB:FBgn0050015"/>
<feature type="region of interest" description="Disordered" evidence="1">
    <location>
        <begin position="124"/>
        <end position="209"/>
    </location>
</feature>
<evidence type="ECO:0000256" key="1">
    <source>
        <dbReference type="SAM" id="MobiDB-lite"/>
    </source>
</evidence>
<protein>
    <submittedName>
        <fullName evidence="3">GH22734p</fullName>
    </submittedName>
</protein>
<feature type="region of interest" description="Disordered" evidence="1">
    <location>
        <begin position="754"/>
        <end position="806"/>
    </location>
</feature>
<reference evidence="3" key="2">
    <citation type="submission" date="2001-12" db="EMBL/GenBank/DDBJ databases">
        <authorList>
            <person name="Stapleton M."/>
            <person name="Brokstein P."/>
            <person name="Hong L."/>
            <person name="Agbayani A."/>
            <person name="Carlson J."/>
            <person name="Champe M."/>
            <person name="Chavez C."/>
            <person name="Dorsett V."/>
            <person name="Farfan D."/>
            <person name="Frise E."/>
            <person name="George R."/>
            <person name="Gonzalez M."/>
            <person name="Guarin H."/>
            <person name="Li P."/>
            <person name="Liao G."/>
            <person name="Miranda A."/>
            <person name="Mungall C.J."/>
            <person name="Nunoo J."/>
            <person name="Pacleb J."/>
            <person name="Paragas V."/>
            <person name="Park S."/>
            <person name="Phouanenavong S."/>
            <person name="Wan K."/>
            <person name="Yu C."/>
            <person name="Lewis S.E."/>
            <person name="Rubin G.M."/>
            <person name="Celniker S."/>
        </authorList>
    </citation>
    <scope>NUCLEOTIDE SEQUENCE</scope>
    <source>
        <strain evidence="3">Berkeley</strain>
    </source>
</reference>
<feature type="compositionally biased region" description="Low complexity" evidence="1">
    <location>
        <begin position="789"/>
        <end position="799"/>
    </location>
</feature>
<feature type="compositionally biased region" description="Low complexity" evidence="1">
    <location>
        <begin position="323"/>
        <end position="340"/>
    </location>
</feature>
<keyword evidence="6" id="KW-1185">Reference proteome</keyword>
<feature type="compositionally biased region" description="Low complexity" evidence="1">
    <location>
        <begin position="42"/>
        <end position="51"/>
    </location>
</feature>
<dbReference type="OrthoDB" id="6621371at2759"/>
<dbReference type="UCSC" id="CG30015-RB">
    <property type="organism name" value="d. melanogaster"/>
</dbReference>
<dbReference type="EMBL" id="AE013599">
    <property type="protein sequence ID" value="AGB93407.1"/>
    <property type="molecule type" value="Genomic_DNA"/>
</dbReference>
<evidence type="ECO:0000313" key="3">
    <source>
        <dbReference type="EMBL" id="AAL39325.1"/>
    </source>
</evidence>
<feature type="compositionally biased region" description="Basic and acidic residues" evidence="1">
    <location>
        <begin position="935"/>
        <end position="957"/>
    </location>
</feature>
<dbReference type="EMBL" id="AY069180">
    <property type="protein sequence ID" value="AAL39325.1"/>
    <property type="molecule type" value="mRNA"/>
</dbReference>
<feature type="compositionally biased region" description="Polar residues" evidence="1">
    <location>
        <begin position="169"/>
        <end position="183"/>
    </location>
</feature>
<feature type="compositionally biased region" description="Polar residues" evidence="1">
    <location>
        <begin position="308"/>
        <end position="322"/>
    </location>
</feature>
<reference evidence="4" key="14">
    <citation type="submission" date="2020-04" db="EMBL/GenBank/DDBJ databases">
        <authorList>
            <consortium name="FlyBase"/>
        </authorList>
    </citation>
    <scope>NUCLEOTIDE SEQUENCE</scope>
</reference>
<sequence length="1263" mass="136173">MYQAQRQHGGVAVFPDSLVLNRSSYFAEQRIQQRHLRSVGDSSQELESNLGLGSGSGSGSGAGGAADISDSQRSLSEGRLLDVDGDYSRDTLSQSHDSVFSESATASSLSIVLKAELTDVLRKRRNRPDASDEDLGLPRSPASPQRRAGGGTSSRNTSGVGHQSRGHQSEVSSLSLHSVNSAEVETEDSQSSHQYRHHSRVSTSSSISMGSDILRSHHEDDVDAVGGERHRLSHAAAKHKMAIRPVKKKGPTRQHRMTLETSIPEANEDVLKISPGLRAVHEADLKIKTRSLPPKTLTAIAPPVQANAASSVTTKRTNTIEQSSTITSTTKTTSSSSTTSQMFGLRGLTSKSNALLENRGESSTDGDDFLANEREKENESGFLRRLIHRNSKRSIARANDGVEDTDSSQSVAKKLQISTSCLEAAARDAVQVPDKSRSATSHEQHIQETRQTIKREIHNEGKHGLNAMVSNYGVHPHPPTALKPKSGPAARQRYMPKELGAAPLEKITSGNDVTNLLSKSSRGNDTFQSTTLVREQQNKVETSTHFERKPRIVGLSAFQQKLSRSSDSVGQHSSSSNSLETSTDEPSPLYYEEKQRKTIEKSRSFRNYEDEAVDSTAVHNNMPSLPDLSLSFRVPAYHKQAPQSPCSPISSNAKCVSLGFEINDNKLLQSRAESTGQLPSAAKISPQKAASTKLIVSSPGSADISKIEQNIDLIVKSPLVSVLRKSGNVADKLPKEQTAPTKQRPKLLDLGAKMTAPAANPSPSPASPLTKSAKLSNSPPTTPAKGQGSSNSSRRNSSNVENNGEPEFMKIQLNRVDQARLHNKTNHLVLAKNFKSPTERSQSNDDLSFRRSSEENLAGIEIVEHPQPKPLSPAIRPTALEPSLSRQLKSVSATSMRNSYGSSSEGLATPVTPVTTPSTPKSNGFSKSILSAPKNVKEVKDTKEPVSPKEPVKSNRLSLEDRKRLFLSEERTKSVEQRRKSITKTESTAPPTPSVIPATPAIPVTPVTPTSPEIFEVNGNTSPTSNPVVLRKKSFASCNGNPSPSKDDPTPELMKVFARRSLKVKDDDVVTLPQVQPAAPVSSNSKKLSPSGGGGQSVDSDKENQSNSEEKLDKLAPKSEPQATHHPSTNRNSVADFRNLNNNNNNHQQQQKVPPKVVTYLPPIKTSNQGRNSLNNNISNGNGSARPAAERFSLQLKQANPTATTPTSPAAATPVAAPTATSAAATASVAPSKPIERSATVGEFKGIHQRRAEWEQRAKEALK</sequence>